<evidence type="ECO:0000256" key="1">
    <source>
        <dbReference type="SAM" id="Phobius"/>
    </source>
</evidence>
<keyword evidence="3" id="KW-1185">Reference proteome</keyword>
<feature type="transmembrane region" description="Helical" evidence="1">
    <location>
        <begin position="409"/>
        <end position="425"/>
    </location>
</feature>
<dbReference type="EMBL" id="CP014334">
    <property type="protein sequence ID" value="AMW33486.1"/>
    <property type="molecule type" value="Genomic_DNA"/>
</dbReference>
<accession>A0AAI8CN21</accession>
<keyword evidence="1" id="KW-0472">Membrane</keyword>
<evidence type="ECO:0000313" key="3">
    <source>
        <dbReference type="Proteomes" id="UP000093740"/>
    </source>
</evidence>
<name>A0AAI8CN21_FERIS</name>
<keyword evidence="1" id="KW-0812">Transmembrane</keyword>
<dbReference type="RefSeq" id="WP_033191676.1">
    <property type="nucleotide sequence ID" value="NZ_CP014334.2"/>
</dbReference>
<dbReference type="KEGG" id="fia:NA23_09765"/>
<feature type="transmembrane region" description="Helical" evidence="1">
    <location>
        <begin position="92"/>
        <end position="111"/>
    </location>
</feature>
<organism evidence="2 3">
    <name type="scientific">Fervidobacterium islandicum</name>
    <dbReference type="NCBI Taxonomy" id="2423"/>
    <lineage>
        <taxon>Bacteria</taxon>
        <taxon>Thermotogati</taxon>
        <taxon>Thermotogota</taxon>
        <taxon>Thermotogae</taxon>
        <taxon>Thermotogales</taxon>
        <taxon>Fervidobacteriaceae</taxon>
        <taxon>Fervidobacterium</taxon>
    </lineage>
</organism>
<feature type="transmembrane region" description="Helical" evidence="1">
    <location>
        <begin position="153"/>
        <end position="173"/>
    </location>
</feature>
<feature type="transmembrane region" description="Helical" evidence="1">
    <location>
        <begin position="185"/>
        <end position="205"/>
    </location>
</feature>
<keyword evidence="1" id="KW-1133">Transmembrane helix</keyword>
<gene>
    <name evidence="2" type="ORF">NA23_09765</name>
</gene>
<feature type="transmembrane region" description="Helical" evidence="1">
    <location>
        <begin position="21"/>
        <end position="40"/>
    </location>
</feature>
<feature type="transmembrane region" description="Helical" evidence="1">
    <location>
        <begin position="52"/>
        <end position="71"/>
    </location>
</feature>
<feature type="transmembrane region" description="Helical" evidence="1">
    <location>
        <begin position="322"/>
        <end position="348"/>
    </location>
</feature>
<feature type="transmembrane region" description="Helical" evidence="1">
    <location>
        <begin position="284"/>
        <end position="302"/>
    </location>
</feature>
<dbReference type="Proteomes" id="UP000093740">
    <property type="component" value="Chromosome"/>
</dbReference>
<dbReference type="AlphaFoldDB" id="A0AAI8CN21"/>
<protein>
    <submittedName>
        <fullName evidence="2">Uncharacterized protein</fullName>
    </submittedName>
</protein>
<proteinExistence type="predicted"/>
<reference evidence="2 3" key="1">
    <citation type="journal article" date="2015" name="Stand. Genomic Sci.">
        <title>Genome sequence of a native-feather degrading extremely thermophilic Eubacterium, Fervidobacterium islandicum AW-1.</title>
        <authorList>
            <person name="Lee Y.J."/>
            <person name="Jeong H."/>
            <person name="Park G.S."/>
            <person name="Kwak Y."/>
            <person name="Lee S.J."/>
            <person name="Lee S.J."/>
            <person name="Park M.K."/>
            <person name="Kim J.Y."/>
            <person name="Kang H.K."/>
            <person name="Shin J.H."/>
            <person name="Lee D.W."/>
        </authorList>
    </citation>
    <scope>NUCLEOTIDE SEQUENCE [LARGE SCALE GENOMIC DNA]</scope>
    <source>
        <strain evidence="2 3">AW-1</strain>
    </source>
</reference>
<sequence length="435" mass="49325">MKMVGNEGMNFGKLRTEDIKDIIVLSFGFFGLGFVVPTYIYLTLNFLLKSTISRTLTLALFYSELLFVALLKNKILFLFEMTRSAIGRRTPYILVFGTTSAFLLSTIPNLMTAETNLFSLFLVLLSFNFSLFVYSLSLIGLAQDKKTYFNQKLLNFQSVFWSIFGALWSYTYSLKVFKTDTCSEIVSHVSLLFFFSVFAVAFLIVEDKKYKIKLSTTEKAEIYDKFQIGKTPKAGVQNKAQRVNLSLDVVKTVLFYQIEFLLPLHAWYSFTTRKTAPELEAPKMLLLFVLGATLNALSSAFFKSYGEKVRLLGHVNTALALFIYATTFLLAIKGWMLTSAFLIGFFIYSRIQKPLGSICLGLERFLPEIYKDSVQKINEVRPWETFSVYASIILSGILMDIFGTAVASYILGLLLVISLIVELSSTRAKIENKQQ</sequence>
<evidence type="ECO:0000313" key="2">
    <source>
        <dbReference type="EMBL" id="AMW33486.1"/>
    </source>
</evidence>
<feature type="transmembrane region" description="Helical" evidence="1">
    <location>
        <begin position="117"/>
        <end position="141"/>
    </location>
</feature>